<proteinExistence type="predicted"/>
<gene>
    <name evidence="1" type="ORF">P5G50_18225</name>
</gene>
<dbReference type="Proteomes" id="UP001174208">
    <property type="component" value="Unassembled WGS sequence"/>
</dbReference>
<sequence length="182" mass="19123">MNTYKATITREGKWWMVAIPEIDGLTQARRLSEAPLMAREYISAATDQPLDEVEVTASVERVGDLVNISDALNDIRSSRAAAAVLEDHATVVATWLAQSLAAQNVTVRDIGTILGVSYQRAQQLTASASADPEVSGLGAALVGALIAEVGTHTAGQSRLMDRLANAGEITVLGGSESKASAY</sequence>
<accession>A0ABT8KFZ7</accession>
<keyword evidence="2" id="KW-1185">Reference proteome</keyword>
<organism evidence="1 2">
    <name type="scientific">Leifsonia williamsii</name>
    <dbReference type="NCBI Taxonomy" id="3035919"/>
    <lineage>
        <taxon>Bacteria</taxon>
        <taxon>Bacillati</taxon>
        <taxon>Actinomycetota</taxon>
        <taxon>Actinomycetes</taxon>
        <taxon>Micrococcales</taxon>
        <taxon>Microbacteriaceae</taxon>
        <taxon>Leifsonia</taxon>
    </lineage>
</organism>
<comment type="caution">
    <text evidence="1">The sequence shown here is derived from an EMBL/GenBank/DDBJ whole genome shotgun (WGS) entry which is preliminary data.</text>
</comment>
<reference evidence="1" key="1">
    <citation type="submission" date="2023-06" db="EMBL/GenBank/DDBJ databases">
        <title>MT1 and MT2 Draft Genomes of Novel Species.</title>
        <authorList>
            <person name="Venkateswaran K."/>
        </authorList>
    </citation>
    <scope>NUCLEOTIDE SEQUENCE</scope>
    <source>
        <strain evidence="1">F6_8S_P_1B</strain>
    </source>
</reference>
<evidence type="ECO:0000313" key="1">
    <source>
        <dbReference type="EMBL" id="MDN4616388.1"/>
    </source>
</evidence>
<evidence type="ECO:0000313" key="2">
    <source>
        <dbReference type="Proteomes" id="UP001174208"/>
    </source>
</evidence>
<dbReference type="EMBL" id="JAROCF010000002">
    <property type="protein sequence ID" value="MDN4616388.1"/>
    <property type="molecule type" value="Genomic_DNA"/>
</dbReference>
<dbReference type="RefSeq" id="WP_301209567.1">
    <property type="nucleotide sequence ID" value="NZ_JAROCF010000002.1"/>
</dbReference>
<protein>
    <recommendedName>
        <fullName evidence="3">HicB family toxin-antitoxin system</fullName>
    </recommendedName>
</protein>
<evidence type="ECO:0008006" key="3">
    <source>
        <dbReference type="Google" id="ProtNLM"/>
    </source>
</evidence>
<name>A0ABT8KFZ7_9MICO</name>